<evidence type="ECO:0000256" key="1">
    <source>
        <dbReference type="SAM" id="Phobius"/>
    </source>
</evidence>
<feature type="transmembrane region" description="Helical" evidence="1">
    <location>
        <begin position="64"/>
        <end position="85"/>
    </location>
</feature>
<sequence>MQNGEASSLFTKLILIGAVIGIGQVLVSNERITLRLALGRIILGSAVALVAGVALLQFENVPELAVIGIACALGIAGHTAIEAAVKSRISKNKE</sequence>
<dbReference type="AlphaFoldDB" id="A0A345CPG7"/>
<gene>
    <name evidence="2" type="ORF">AV903_03210</name>
</gene>
<keyword evidence="1" id="KW-0472">Membrane</keyword>
<evidence type="ECO:0000313" key="2">
    <source>
        <dbReference type="EMBL" id="AXF75334.1"/>
    </source>
</evidence>
<feature type="transmembrane region" description="Helical" evidence="1">
    <location>
        <begin position="6"/>
        <end position="26"/>
    </location>
</feature>
<keyword evidence="1" id="KW-0812">Transmembrane</keyword>
<dbReference type="EMBL" id="CP013970">
    <property type="protein sequence ID" value="AXF75334.1"/>
    <property type="molecule type" value="Genomic_DNA"/>
</dbReference>
<dbReference type="InterPro" id="IPR007633">
    <property type="entry name" value="Phage_P2_Holin"/>
</dbReference>
<accession>A0A345CPG7</accession>
<dbReference type="Proteomes" id="UP000264980">
    <property type="component" value="Chromosome"/>
</dbReference>
<proteinExistence type="predicted"/>
<dbReference type="Pfam" id="PF04550">
    <property type="entry name" value="Phage_holin_3_2"/>
    <property type="match status" value="1"/>
</dbReference>
<evidence type="ECO:0000313" key="3">
    <source>
        <dbReference type="Proteomes" id="UP000264980"/>
    </source>
</evidence>
<keyword evidence="1" id="KW-1133">Transmembrane helix</keyword>
<feature type="transmembrane region" description="Helical" evidence="1">
    <location>
        <begin position="38"/>
        <end position="58"/>
    </location>
</feature>
<reference evidence="3" key="1">
    <citation type="submission" date="2016-01" db="EMBL/GenBank/DDBJ databases">
        <authorList>
            <person name="Shapiro L."/>
        </authorList>
    </citation>
    <scope>NUCLEOTIDE SEQUENCE [LARGE SCALE GENOMIC DNA]</scope>
    <source>
        <strain evidence="3">MDcuke</strain>
    </source>
</reference>
<protein>
    <submittedName>
        <fullName evidence="2">Holin</fullName>
    </submittedName>
</protein>
<dbReference type="RefSeq" id="WP_233478756.1">
    <property type="nucleotide sequence ID" value="NZ_CP013970.1"/>
</dbReference>
<organism evidence="2 3">
    <name type="scientific">Erwinia tracheiphila</name>
    <dbReference type="NCBI Taxonomy" id="65700"/>
    <lineage>
        <taxon>Bacteria</taxon>
        <taxon>Pseudomonadati</taxon>
        <taxon>Pseudomonadota</taxon>
        <taxon>Gammaproteobacteria</taxon>
        <taxon>Enterobacterales</taxon>
        <taxon>Erwiniaceae</taxon>
        <taxon>Erwinia</taxon>
    </lineage>
</organism>
<dbReference type="GO" id="GO:0044660">
    <property type="term" value="P:viral release via pore formation in host cell membrane"/>
    <property type="evidence" value="ECO:0007669"/>
    <property type="project" value="InterPro"/>
</dbReference>
<name>A0A345CPG7_9GAMM</name>